<organism evidence="1 2">
    <name type="scientific">Lihuaxuella thermophila</name>
    <dbReference type="NCBI Taxonomy" id="1173111"/>
    <lineage>
        <taxon>Bacteria</taxon>
        <taxon>Bacillati</taxon>
        <taxon>Bacillota</taxon>
        <taxon>Bacilli</taxon>
        <taxon>Bacillales</taxon>
        <taxon>Thermoactinomycetaceae</taxon>
        <taxon>Lihuaxuella</taxon>
    </lineage>
</organism>
<dbReference type="Proteomes" id="UP000199695">
    <property type="component" value="Unassembled WGS sequence"/>
</dbReference>
<dbReference type="EMBL" id="FOCQ01000003">
    <property type="protein sequence ID" value="SEM89981.1"/>
    <property type="molecule type" value="Genomic_DNA"/>
</dbReference>
<keyword evidence="2" id="KW-1185">Reference proteome</keyword>
<accession>A0A1H8C486</accession>
<sequence length="77" mass="9036">MNLETPSQENLERIVGEIKTSLKVVNAAIINPEDFRLSDYEDLLEIHQMIQKKQGRLTMMEIEGILEELREMRKAHK</sequence>
<dbReference type="STRING" id="1173111.SAMN05444955_10366"/>
<reference evidence="1 2" key="1">
    <citation type="submission" date="2016-10" db="EMBL/GenBank/DDBJ databases">
        <authorList>
            <person name="de Groot N.N."/>
        </authorList>
    </citation>
    <scope>NUCLEOTIDE SEQUENCE [LARGE SCALE GENOMIC DNA]</scope>
    <source>
        <strain evidence="1 2">DSM 46701</strain>
    </source>
</reference>
<protein>
    <submittedName>
        <fullName evidence="1">Uncharacterized protein YfkK, UPF0435 family</fullName>
    </submittedName>
</protein>
<dbReference type="RefSeq" id="WP_170839728.1">
    <property type="nucleotide sequence ID" value="NZ_FOCQ01000003.1"/>
</dbReference>
<evidence type="ECO:0000313" key="2">
    <source>
        <dbReference type="Proteomes" id="UP000199695"/>
    </source>
</evidence>
<gene>
    <name evidence="1" type="ORF">SAMN05444955_10366</name>
</gene>
<name>A0A1H8C486_9BACL</name>
<evidence type="ECO:0000313" key="1">
    <source>
        <dbReference type="EMBL" id="SEM89981.1"/>
    </source>
</evidence>
<dbReference type="AlphaFoldDB" id="A0A1H8C486"/>
<proteinExistence type="predicted"/>
<dbReference type="Pfam" id="PF06569">
    <property type="entry name" value="DUF1128"/>
    <property type="match status" value="1"/>
</dbReference>
<dbReference type="InterPro" id="IPR009507">
    <property type="entry name" value="UPF0435"/>
</dbReference>